<dbReference type="EMBL" id="SRYG01000017">
    <property type="protein sequence ID" value="TGY65487.1"/>
    <property type="molecule type" value="Genomic_DNA"/>
</dbReference>
<dbReference type="Proteomes" id="UP000308836">
    <property type="component" value="Unassembled WGS sequence"/>
</dbReference>
<accession>A0AC61R686</accession>
<sequence length="340" mass="38010">MINIATIGSGVIVDRMIDAIAQVNGVNLYAVYSRTEEKANAFAAKHKADKAYWDLDEMLQDPAVDVVYVASPNSLHFSQAKRALAAGKHVLLEKPFCATKEQAEELFALAEQHGVFLMEAITNVHTPNFKAVQAHLPAIGNVKLVQCNFSQYSSRYDKYKNRQVTNAFDLKFEGGALMDINVYNLHFMVGLFGCPDSLHYFMNIGYNGIDTSGVLVLEYPEFVAVCTGAKDSSSPYSVYIQGDEGTIRVDRASSGVCEHVDLLLPKGDSIGKTERGETTKEIGIDQGFHMFYELSDFEAMIRRRDTQSYEANKAQTLKVMELLDEAKRQRNLRFDTKEEL</sequence>
<evidence type="ECO:0000313" key="2">
    <source>
        <dbReference type="Proteomes" id="UP000308836"/>
    </source>
</evidence>
<reference evidence="1" key="1">
    <citation type="submission" date="2019-04" db="EMBL/GenBank/DDBJ databases">
        <title>Microbes associate with the intestines of laboratory mice.</title>
        <authorList>
            <person name="Navarre W."/>
            <person name="Wong E."/>
            <person name="Huang K."/>
            <person name="Tropini C."/>
            <person name="Ng K."/>
            <person name="Yu B."/>
        </authorList>
    </citation>
    <scope>NUCLEOTIDE SEQUENCE</scope>
    <source>
        <strain evidence="1">NM09_H32</strain>
    </source>
</reference>
<keyword evidence="2" id="KW-1185">Reference proteome</keyword>
<organism evidence="1 2">
    <name type="scientific">Dubosiella muris</name>
    <dbReference type="NCBI Taxonomy" id="3038133"/>
    <lineage>
        <taxon>Bacteria</taxon>
        <taxon>Bacillati</taxon>
        <taxon>Bacillota</taxon>
        <taxon>Erysipelotrichia</taxon>
        <taxon>Erysipelotrichales</taxon>
        <taxon>Erysipelotrichaceae</taxon>
        <taxon>Dubosiella</taxon>
    </lineage>
</organism>
<protein>
    <submittedName>
        <fullName evidence="1">Gfo/Idh/MocA family oxidoreductase</fullName>
    </submittedName>
</protein>
<gene>
    <name evidence="1" type="ORF">E5336_08715</name>
</gene>
<comment type="caution">
    <text evidence="1">The sequence shown here is derived from an EMBL/GenBank/DDBJ whole genome shotgun (WGS) entry which is preliminary data.</text>
</comment>
<evidence type="ECO:0000313" key="1">
    <source>
        <dbReference type="EMBL" id="TGY65487.1"/>
    </source>
</evidence>
<name>A0AC61R686_9FIRM</name>
<proteinExistence type="predicted"/>